<evidence type="ECO:0000256" key="2">
    <source>
        <dbReference type="SAM" id="MobiDB-lite"/>
    </source>
</evidence>
<name>A0AA36JBD4_9DINO</name>
<feature type="coiled-coil region" evidence="1">
    <location>
        <begin position="52"/>
        <end position="79"/>
    </location>
</feature>
<evidence type="ECO:0000313" key="3">
    <source>
        <dbReference type="EMBL" id="CAJ1403090.1"/>
    </source>
</evidence>
<evidence type="ECO:0000313" key="4">
    <source>
        <dbReference type="Proteomes" id="UP001178507"/>
    </source>
</evidence>
<protein>
    <submittedName>
        <fullName evidence="3">Uncharacterized protein</fullName>
    </submittedName>
</protein>
<keyword evidence="1" id="KW-0175">Coiled coil</keyword>
<evidence type="ECO:0000256" key="1">
    <source>
        <dbReference type="SAM" id="Coils"/>
    </source>
</evidence>
<dbReference type="EMBL" id="CAUJNA010003480">
    <property type="protein sequence ID" value="CAJ1403090.1"/>
    <property type="molecule type" value="Genomic_DNA"/>
</dbReference>
<comment type="caution">
    <text evidence="3">The sequence shown here is derived from an EMBL/GenBank/DDBJ whole genome shotgun (WGS) entry which is preliminary data.</text>
</comment>
<organism evidence="3 4">
    <name type="scientific">Effrenium voratum</name>
    <dbReference type="NCBI Taxonomy" id="2562239"/>
    <lineage>
        <taxon>Eukaryota</taxon>
        <taxon>Sar</taxon>
        <taxon>Alveolata</taxon>
        <taxon>Dinophyceae</taxon>
        <taxon>Suessiales</taxon>
        <taxon>Symbiodiniaceae</taxon>
        <taxon>Effrenium</taxon>
    </lineage>
</organism>
<sequence>MPLTATISVAGPTGSCVIRFREEDLEIQSEVLQRLAEAVGNTAEMLDEPEQAQRALEGLEFLRTEQRKVEKEKADEKAVNRVIQKQSEAWGAKPEKPTKALPKAPRGLSARSEPKAASKAFRPFASRKATE</sequence>
<proteinExistence type="predicted"/>
<keyword evidence="4" id="KW-1185">Reference proteome</keyword>
<accession>A0AA36JBD4</accession>
<reference evidence="3" key="1">
    <citation type="submission" date="2023-08" db="EMBL/GenBank/DDBJ databases">
        <authorList>
            <person name="Chen Y."/>
            <person name="Shah S."/>
            <person name="Dougan E. K."/>
            <person name="Thang M."/>
            <person name="Chan C."/>
        </authorList>
    </citation>
    <scope>NUCLEOTIDE SEQUENCE</scope>
</reference>
<feature type="region of interest" description="Disordered" evidence="2">
    <location>
        <begin position="85"/>
        <end position="131"/>
    </location>
</feature>
<gene>
    <name evidence="3" type="ORF">EVOR1521_LOCUS25834</name>
</gene>
<dbReference type="Proteomes" id="UP001178507">
    <property type="component" value="Unassembled WGS sequence"/>
</dbReference>
<dbReference type="AlphaFoldDB" id="A0AA36JBD4"/>